<protein>
    <submittedName>
        <fullName evidence="2">Uncharacterized protein</fullName>
    </submittedName>
</protein>
<name>A0A832SHS8_9EURY</name>
<dbReference type="EMBL" id="DUJU01000074">
    <property type="protein sequence ID" value="HIH93625.1"/>
    <property type="molecule type" value="Genomic_DNA"/>
</dbReference>
<comment type="caution">
    <text evidence="2">The sequence shown here is derived from an EMBL/GenBank/DDBJ whole genome shotgun (WGS) entry which is preliminary data.</text>
</comment>
<accession>A0A832SHS8</accession>
<evidence type="ECO:0000256" key="1">
    <source>
        <dbReference type="SAM" id="MobiDB-lite"/>
    </source>
</evidence>
<dbReference type="AlphaFoldDB" id="A0A832SHS8"/>
<proteinExistence type="predicted"/>
<evidence type="ECO:0000313" key="2">
    <source>
        <dbReference type="EMBL" id="HIH93625.1"/>
    </source>
</evidence>
<evidence type="ECO:0000313" key="3">
    <source>
        <dbReference type="Proteomes" id="UP000600774"/>
    </source>
</evidence>
<gene>
    <name evidence="2" type="ORF">HA338_06165</name>
</gene>
<dbReference type="RefSeq" id="WP_048065814.1">
    <property type="nucleotide sequence ID" value="NZ_DUJU01000074.1"/>
</dbReference>
<organism evidence="2 3">
    <name type="scientific">Methanosarcina acetivorans</name>
    <dbReference type="NCBI Taxonomy" id="2214"/>
    <lineage>
        <taxon>Archaea</taxon>
        <taxon>Methanobacteriati</taxon>
        <taxon>Methanobacteriota</taxon>
        <taxon>Stenosarchaea group</taxon>
        <taxon>Methanomicrobia</taxon>
        <taxon>Methanosarcinales</taxon>
        <taxon>Methanosarcinaceae</taxon>
        <taxon>Methanosarcina</taxon>
    </lineage>
</organism>
<reference evidence="2" key="1">
    <citation type="journal article" date="2020" name="bioRxiv">
        <title>A rank-normalized archaeal taxonomy based on genome phylogeny resolves widespread incomplete and uneven classifications.</title>
        <authorList>
            <person name="Rinke C."/>
            <person name="Chuvochina M."/>
            <person name="Mussig A.J."/>
            <person name="Chaumeil P.-A."/>
            <person name="Waite D.W."/>
            <person name="Whitman W.B."/>
            <person name="Parks D.H."/>
            <person name="Hugenholtz P."/>
        </authorList>
    </citation>
    <scope>NUCLEOTIDE SEQUENCE</scope>
    <source>
        <strain evidence="2">UBA8876</strain>
    </source>
</reference>
<sequence length="70" mass="8033">MIGIDDSELSKVIYSPVCLPCKHFNRKAYSESNEKICEAFPDGIPDEIWRGDDDHKKPYPGDHGIQFEHI</sequence>
<dbReference type="GeneID" id="24783088"/>
<feature type="region of interest" description="Disordered" evidence="1">
    <location>
        <begin position="50"/>
        <end position="70"/>
    </location>
</feature>
<dbReference type="Proteomes" id="UP000600774">
    <property type="component" value="Unassembled WGS sequence"/>
</dbReference>